<dbReference type="Proteomes" id="UP000254329">
    <property type="component" value="Unassembled WGS sequence"/>
</dbReference>
<feature type="transmembrane region" description="Helical" evidence="1">
    <location>
        <begin position="21"/>
        <end position="38"/>
    </location>
</feature>
<keyword evidence="1" id="KW-0472">Membrane</keyword>
<evidence type="ECO:0000256" key="1">
    <source>
        <dbReference type="SAM" id="Phobius"/>
    </source>
</evidence>
<proteinExistence type="predicted"/>
<gene>
    <name evidence="2" type="ORF">NCTC1659_01327</name>
</gene>
<accession>A0A377HV30</accession>
<organism evidence="2 3">
    <name type="scientific">Canicola haemoglobinophilus</name>
    <dbReference type="NCBI Taxonomy" id="733"/>
    <lineage>
        <taxon>Bacteria</taxon>
        <taxon>Pseudomonadati</taxon>
        <taxon>Pseudomonadota</taxon>
        <taxon>Gammaproteobacteria</taxon>
        <taxon>Pasteurellales</taxon>
        <taxon>Pasteurellaceae</taxon>
        <taxon>Canicola</taxon>
    </lineage>
</organism>
<keyword evidence="1" id="KW-1133">Transmembrane helix</keyword>
<dbReference type="AlphaFoldDB" id="A0A377HV30"/>
<keyword evidence="3" id="KW-1185">Reference proteome</keyword>
<evidence type="ECO:0000313" key="2">
    <source>
        <dbReference type="EMBL" id="STO60057.1"/>
    </source>
</evidence>
<name>A0A377HV30_9PAST</name>
<reference evidence="2 3" key="1">
    <citation type="submission" date="2018-06" db="EMBL/GenBank/DDBJ databases">
        <authorList>
            <consortium name="Pathogen Informatics"/>
            <person name="Doyle S."/>
        </authorList>
    </citation>
    <scope>NUCLEOTIDE SEQUENCE [LARGE SCALE GENOMIC DNA]</scope>
    <source>
        <strain evidence="2 3">NCTC1659</strain>
    </source>
</reference>
<sequence length="117" mass="13644">MMLYKWILALKKPSNQLWLTPTYWTVITSLFVFSLRLGEETLPHNILPNITKDVLGSLLNVVASSMLAVITFSLSIMVGHFLQPQIVQRQEHWIWSWMIKVRERLSVVLFALLFMQS</sequence>
<dbReference type="InterPro" id="IPR018723">
    <property type="entry name" value="DUF2254_membrane"/>
</dbReference>
<dbReference type="Pfam" id="PF10011">
    <property type="entry name" value="DUF2254"/>
    <property type="match status" value="1"/>
</dbReference>
<evidence type="ECO:0000313" key="3">
    <source>
        <dbReference type="Proteomes" id="UP000254329"/>
    </source>
</evidence>
<dbReference type="RefSeq" id="WP_268875294.1">
    <property type="nucleotide sequence ID" value="NZ_MUXZ01000030.1"/>
</dbReference>
<dbReference type="EMBL" id="UGHF01000001">
    <property type="protein sequence ID" value="STO60057.1"/>
    <property type="molecule type" value="Genomic_DNA"/>
</dbReference>
<feature type="transmembrane region" description="Helical" evidence="1">
    <location>
        <begin position="58"/>
        <end position="82"/>
    </location>
</feature>
<protein>
    <submittedName>
        <fullName evidence="2">Predicted membrane protein (DUF2254)</fullName>
    </submittedName>
</protein>
<keyword evidence="1" id="KW-0812">Transmembrane</keyword>